<dbReference type="GO" id="GO:0008168">
    <property type="term" value="F:methyltransferase activity"/>
    <property type="evidence" value="ECO:0007669"/>
    <property type="project" value="UniProtKB-KW"/>
</dbReference>
<accession>A0A7S2M487</accession>
<dbReference type="InterPro" id="IPR003616">
    <property type="entry name" value="Post-SET_dom"/>
</dbReference>
<dbReference type="GO" id="GO:0032259">
    <property type="term" value="P:methylation"/>
    <property type="evidence" value="ECO:0007669"/>
    <property type="project" value="UniProtKB-KW"/>
</dbReference>
<dbReference type="EMBL" id="HBGZ01027946">
    <property type="protein sequence ID" value="CAD9624718.1"/>
    <property type="molecule type" value="Transcribed_RNA"/>
</dbReference>
<dbReference type="PANTHER" id="PTHR12350:SF19">
    <property type="entry name" value="SET DOMAIN-CONTAINING PROTEIN"/>
    <property type="match status" value="1"/>
</dbReference>
<dbReference type="AlphaFoldDB" id="A0A7S2M487"/>
<dbReference type="SMART" id="SM00508">
    <property type="entry name" value="PostSET"/>
    <property type="match status" value="2"/>
</dbReference>
<feature type="domain" description="SET" evidence="5">
    <location>
        <begin position="286"/>
        <end position="411"/>
    </location>
</feature>
<gene>
    <name evidence="7" type="ORF">SMAR0320_LOCUS19895</name>
</gene>
<evidence type="ECO:0000256" key="3">
    <source>
        <dbReference type="ARBA" id="ARBA00022691"/>
    </source>
</evidence>
<evidence type="ECO:0000256" key="1">
    <source>
        <dbReference type="ARBA" id="ARBA00022603"/>
    </source>
</evidence>
<dbReference type="PROSITE" id="PS50280">
    <property type="entry name" value="SET"/>
    <property type="match status" value="2"/>
</dbReference>
<feature type="domain" description="Post-SET" evidence="6">
    <location>
        <begin position="426"/>
        <end position="442"/>
    </location>
</feature>
<dbReference type="InterPro" id="IPR001214">
    <property type="entry name" value="SET_dom"/>
</dbReference>
<feature type="domain" description="SET" evidence="5">
    <location>
        <begin position="80"/>
        <end position="231"/>
    </location>
</feature>
<feature type="domain" description="Post-SET" evidence="6">
    <location>
        <begin position="241"/>
        <end position="257"/>
    </location>
</feature>
<feature type="region of interest" description="Disordered" evidence="4">
    <location>
        <begin position="159"/>
        <end position="179"/>
    </location>
</feature>
<dbReference type="SUPFAM" id="SSF82199">
    <property type="entry name" value="SET domain"/>
    <property type="match status" value="2"/>
</dbReference>
<dbReference type="CDD" id="cd08161">
    <property type="entry name" value="SET"/>
    <property type="match status" value="1"/>
</dbReference>
<dbReference type="PANTHER" id="PTHR12350">
    <property type="entry name" value="HISTONE-LYSINE N-METHYLTRANSFERASE-RELATED"/>
    <property type="match status" value="1"/>
</dbReference>
<evidence type="ECO:0000259" key="6">
    <source>
        <dbReference type="PROSITE" id="PS50868"/>
    </source>
</evidence>
<evidence type="ECO:0008006" key="8">
    <source>
        <dbReference type="Google" id="ProtNLM"/>
    </source>
</evidence>
<dbReference type="InterPro" id="IPR053201">
    <property type="entry name" value="Flavunoidine_N-MTase"/>
</dbReference>
<evidence type="ECO:0000313" key="7">
    <source>
        <dbReference type="EMBL" id="CAD9624718.1"/>
    </source>
</evidence>
<keyword evidence="2" id="KW-0808">Transferase</keyword>
<dbReference type="InterPro" id="IPR046341">
    <property type="entry name" value="SET_dom_sf"/>
</dbReference>
<sequence>MITMGQNESIHLASPTSTAAFVSPLSNRMMISSQQHGQLQLQAVAMPEAVSSPITIVEKPIPHITNGAENSDPNPVRNRKPLEVRQTDGGMVLISIIPNGFAVVDNEKFAGKKIVATECHLQGSVMYTGYAAMLDLSSIGQVFEVKIYSEDRELLSKHYNDDTHSVDDHAPGSKSGTESKRQVYGWDGFMNHSCDANAYFPLLYRTPTEMCYQAIALRDINVGDEVTCDYALFDYQCNGHEIEVCACGSTKCRGKILGFQGLPLQTKVELLCMVEEEIKDKFLQEENVVVYQSYLPQGIGLVTSSEDGSHLVATRRFDIGQPLFINSAQLIPMEDLTSKKFVLDVDGKYILLDKEHHFIYRDEYAEMLGFDSFMDHSCSPSTEQEYITKNEYVVRAKKVILPGDKITCDYGSLENSVAKQKNLGTSSFVCKCGESNCRGALVC</sequence>
<evidence type="ECO:0000256" key="4">
    <source>
        <dbReference type="SAM" id="MobiDB-lite"/>
    </source>
</evidence>
<evidence type="ECO:0000256" key="2">
    <source>
        <dbReference type="ARBA" id="ARBA00022679"/>
    </source>
</evidence>
<organism evidence="7">
    <name type="scientific">Skeletonema marinoi</name>
    <dbReference type="NCBI Taxonomy" id="267567"/>
    <lineage>
        <taxon>Eukaryota</taxon>
        <taxon>Sar</taxon>
        <taxon>Stramenopiles</taxon>
        <taxon>Ochrophyta</taxon>
        <taxon>Bacillariophyta</taxon>
        <taxon>Coscinodiscophyceae</taxon>
        <taxon>Thalassiosirophycidae</taxon>
        <taxon>Thalassiosirales</taxon>
        <taxon>Skeletonemataceae</taxon>
        <taxon>Skeletonema</taxon>
        <taxon>Skeletonema marinoi-dohrnii complex</taxon>
    </lineage>
</organism>
<dbReference type="Pfam" id="PF00856">
    <property type="entry name" value="SET"/>
    <property type="match status" value="2"/>
</dbReference>
<dbReference type="Gene3D" id="2.170.270.10">
    <property type="entry name" value="SET domain"/>
    <property type="match status" value="2"/>
</dbReference>
<dbReference type="PROSITE" id="PS50868">
    <property type="entry name" value="POST_SET"/>
    <property type="match status" value="2"/>
</dbReference>
<reference evidence="7" key="1">
    <citation type="submission" date="2021-01" db="EMBL/GenBank/DDBJ databases">
        <authorList>
            <person name="Corre E."/>
            <person name="Pelletier E."/>
            <person name="Niang G."/>
            <person name="Scheremetjew M."/>
            <person name="Finn R."/>
            <person name="Kale V."/>
            <person name="Holt S."/>
            <person name="Cochrane G."/>
            <person name="Meng A."/>
            <person name="Brown T."/>
            <person name="Cohen L."/>
        </authorList>
    </citation>
    <scope>NUCLEOTIDE SEQUENCE</scope>
    <source>
        <strain evidence="7">SM1012Den-03</strain>
    </source>
</reference>
<keyword evidence="3" id="KW-0949">S-adenosyl-L-methionine</keyword>
<protein>
    <recommendedName>
        <fullName evidence="8">Histone-lysine N-methyltransferase</fullName>
    </recommendedName>
</protein>
<evidence type="ECO:0000259" key="5">
    <source>
        <dbReference type="PROSITE" id="PS50280"/>
    </source>
</evidence>
<name>A0A7S2M487_9STRA</name>
<proteinExistence type="predicted"/>
<keyword evidence="1" id="KW-0489">Methyltransferase</keyword>